<keyword evidence="3" id="KW-1185">Reference proteome</keyword>
<dbReference type="Proteomes" id="UP000596977">
    <property type="component" value="Unassembled WGS sequence"/>
</dbReference>
<evidence type="ECO:0000313" key="2">
    <source>
        <dbReference type="EMBL" id="GGA53694.1"/>
    </source>
</evidence>
<dbReference type="Pfam" id="PF06055">
    <property type="entry name" value="ExoD"/>
    <property type="match status" value="1"/>
</dbReference>
<dbReference type="InterPro" id="IPR010331">
    <property type="entry name" value="ExoD"/>
</dbReference>
<dbReference type="PIRSF" id="PIRSF033239">
    <property type="entry name" value="ExoD"/>
    <property type="match status" value="1"/>
</dbReference>
<reference evidence="2 3" key="1">
    <citation type="journal article" date="2014" name="Int. J. Syst. Evol. Microbiol.">
        <title>Complete genome sequence of Corynebacterium casei LMG S-19264T (=DSM 44701T), isolated from a smear-ripened cheese.</title>
        <authorList>
            <consortium name="US DOE Joint Genome Institute (JGI-PGF)"/>
            <person name="Walter F."/>
            <person name="Albersmeier A."/>
            <person name="Kalinowski J."/>
            <person name="Ruckert C."/>
        </authorList>
    </citation>
    <scope>NUCLEOTIDE SEQUENCE [LARGE SCALE GENOMIC DNA]</scope>
    <source>
        <strain evidence="2 3">CGMCC 1.15896</strain>
    </source>
</reference>
<protein>
    <submittedName>
        <fullName evidence="2">ABC transporter permease</fullName>
    </submittedName>
</protein>
<dbReference type="PANTHER" id="PTHR41795:SF1">
    <property type="entry name" value="EXOPOLYSACCHARIDE SYNTHESIS PROTEIN"/>
    <property type="match status" value="1"/>
</dbReference>
<feature type="transmembrane region" description="Helical" evidence="1">
    <location>
        <begin position="190"/>
        <end position="215"/>
    </location>
</feature>
<feature type="transmembrane region" description="Helical" evidence="1">
    <location>
        <begin position="151"/>
        <end position="170"/>
    </location>
</feature>
<evidence type="ECO:0000256" key="1">
    <source>
        <dbReference type="SAM" id="Phobius"/>
    </source>
</evidence>
<evidence type="ECO:0000313" key="3">
    <source>
        <dbReference type="Proteomes" id="UP000596977"/>
    </source>
</evidence>
<accession>A0A916RF07</accession>
<comment type="caution">
    <text evidence="2">The sequence shown here is derived from an EMBL/GenBank/DDBJ whole genome shotgun (WGS) entry which is preliminary data.</text>
</comment>
<keyword evidence="1" id="KW-1133">Transmembrane helix</keyword>
<organism evidence="2 3">
    <name type="scientific">Pelagibacterium lentulum</name>
    <dbReference type="NCBI Taxonomy" id="2029865"/>
    <lineage>
        <taxon>Bacteria</taxon>
        <taxon>Pseudomonadati</taxon>
        <taxon>Pseudomonadota</taxon>
        <taxon>Alphaproteobacteria</taxon>
        <taxon>Hyphomicrobiales</taxon>
        <taxon>Devosiaceae</taxon>
        <taxon>Pelagibacterium</taxon>
    </lineage>
</organism>
<dbReference type="EMBL" id="BMKB01000004">
    <property type="protein sequence ID" value="GGA53694.1"/>
    <property type="molecule type" value="Genomic_DNA"/>
</dbReference>
<dbReference type="PANTHER" id="PTHR41795">
    <property type="entry name" value="EXOPOLYSACCHARIDE SYNTHESIS PROTEIN"/>
    <property type="match status" value="1"/>
</dbReference>
<feature type="transmembrane region" description="Helical" evidence="1">
    <location>
        <begin position="60"/>
        <end position="93"/>
    </location>
</feature>
<dbReference type="OrthoDB" id="8446803at2"/>
<keyword evidence="1" id="KW-0472">Membrane</keyword>
<dbReference type="RefSeq" id="WP_127074119.1">
    <property type="nucleotide sequence ID" value="NZ_BMKB01000004.1"/>
</dbReference>
<keyword evidence="1" id="KW-0812">Transmembrane</keyword>
<proteinExistence type="predicted"/>
<sequence length="228" mass="24214">MLTKNKAHDLSLAQNARGPDGALKLGRLSDILQGIVDAPTTPDQRISIGHLIEGFGNRAFGALLFIFAVPVALPIAIPGISAVLGAPLLFLCWQLMCGHSQPWLPQVMHNRSFRPADFARILQRVLPSIRRVERLVSPRLVWLTNRRGKQVIGLFAFVLAVVLFLPIPFGNNLPALAIAIMALAVLERDGVAAIVGGLIGVAGLGVVSGVVVGLVKGAIVILQSVILS</sequence>
<gene>
    <name evidence="2" type="ORF">GCM10011499_24710</name>
</gene>
<name>A0A916RF07_9HYPH</name>
<dbReference type="AlphaFoldDB" id="A0A916RF07"/>